<feature type="region of interest" description="Disordered" evidence="2">
    <location>
        <begin position="1127"/>
        <end position="1274"/>
    </location>
</feature>
<feature type="domain" description="RRP12 HEAT" evidence="3">
    <location>
        <begin position="362"/>
        <end position="665"/>
    </location>
</feature>
<dbReference type="Gene3D" id="1.25.10.10">
    <property type="entry name" value="Leucine-rich Repeat Variant"/>
    <property type="match status" value="1"/>
</dbReference>
<dbReference type="InterPro" id="IPR011989">
    <property type="entry name" value="ARM-like"/>
</dbReference>
<dbReference type="Proteomes" id="UP000604825">
    <property type="component" value="Unassembled WGS sequence"/>
</dbReference>
<protein>
    <recommendedName>
        <fullName evidence="7">RRP12-like protein</fullName>
    </recommendedName>
</protein>
<dbReference type="EMBL" id="CAJGYO010000007">
    <property type="protein sequence ID" value="CAD6242070.1"/>
    <property type="molecule type" value="Genomic_DNA"/>
</dbReference>
<dbReference type="PANTHER" id="PTHR48445">
    <property type="entry name" value="OS02G0782100 PROTEIN"/>
    <property type="match status" value="1"/>
</dbReference>
<evidence type="ECO:0000313" key="6">
    <source>
        <dbReference type="Proteomes" id="UP000604825"/>
    </source>
</evidence>
<dbReference type="InterPro" id="IPR012978">
    <property type="entry name" value="HEAT_RRP12"/>
</dbReference>
<comment type="similarity">
    <text evidence="1">Belongs to the RRP12 family.</text>
</comment>
<comment type="caution">
    <text evidence="5">The sequence shown here is derived from an EMBL/GenBank/DDBJ whole genome shotgun (WGS) entry which is preliminary data.</text>
</comment>
<feature type="compositionally biased region" description="Polar residues" evidence="2">
    <location>
        <begin position="1042"/>
        <end position="1055"/>
    </location>
</feature>
<feature type="compositionally biased region" description="Basic and acidic residues" evidence="2">
    <location>
        <begin position="1199"/>
        <end position="1215"/>
    </location>
</feature>
<evidence type="ECO:0000259" key="3">
    <source>
        <dbReference type="Pfam" id="PF08161"/>
    </source>
</evidence>
<dbReference type="AlphaFoldDB" id="A0A811PC28"/>
<evidence type="ECO:0008006" key="7">
    <source>
        <dbReference type="Google" id="ProtNLM"/>
    </source>
</evidence>
<dbReference type="Pfam" id="PF08161">
    <property type="entry name" value="RRP12_HEAT"/>
    <property type="match status" value="1"/>
</dbReference>
<evidence type="ECO:0000313" key="5">
    <source>
        <dbReference type="EMBL" id="CAD6242070.1"/>
    </source>
</evidence>
<sequence length="1274" mass="140493">MADVDMAELPQTPRSTAGDDDLSFLGGEGDLAATILARLSGSPREDFQHLCATAAAMAQAVSDQGIPATPVAYFAASAAALAPLARAGAAGADRHVAGALLAFLSAALPALPAAVVRARGREVADDVMRVLDFPSTPDSGVRAGLRCLAHLISAGDRANWEAVEPLYTVILCLSTDHRPKVRKQSHSCLRDVLLSFQRQPILVPASEAITRSFERFLLLAGGSSSVNTGAAEAGPKGAKEVLYILNALICCLPLMASKPSNTILKYFKPLLDLHQPILTRSMLDILHAVAESPTLQLKSDVLLDLLCSLGLSVSSERKSGDEMASIARLLHVGTKKIYKQNRDICVVKLPLIFTSLGDILSSEFEEARFSSVEAFKGLIDHCIDETLVSQGIAQMKARHQWLKSDPTIIEKICAILEGLLDFRYSDVWDRSFHVISVAFDKLGEFSADLLPEAVRNLADMQNLSDDNFSFRKQLDACLGSAIAAMGPKNVLEILQILSICDENAWILPILEKHIIGASLQFFLRDILGMVRAIEKNIPKLLKNDKLFSAKRAGGYVYSLWSLLPSCCNYSCDTSSNFRALQDVLCDTLQNQPDLCGIVCSSIQVLIKQNKEALSVSREEDIVAEDEISKSVRRAKEHYTQNLADENLKAIRAFSSKLLQVLCSIFLMSSNDAIGLLQPAISEIASISDKNVVGKFFLDAIRELLDATKAVNTEPVDDSSMEIEADSNKNSMKRALLLDFAASLMPGLAAKSINVLFSYVKPAIKDSDSLIQKRAYKVLSMLLKDAEFVEKNLDVLLELMISSLPCQFPSKRYRLECLYHLIVYILKDSSTVRKREVISSFITEILLALKEANKKTRNRAYDLLIEIAHACENAGNDERKEGLHQFFGMVAGGLVAGQTAHAISAVVTGLARLTYEFSELIGVAYKLLPQTFLLMQRNNREIVKANLGFVKALVAKSKADMLHEHLNGVVEGLLSSQRDTKNSFKAKVKSLIEILVKKCGLDAVKAVMPEEHMKLLTNIRKINERKMRKAKSSEDGDAMSMASGATRQSRWNHTQMFSDFGSDDESDGPFSTQHTVTSRSRTESKASTRLSRRRQGDKNLLEKFIDHSTGDPLDLLDQKTVRLALKSAAGKKRSAPDDDDDEFEVDPEGRIIVREEREKRKKKHVSRDDDDADGKSSVRSQSVKKRKTSSSGWAYTGHEYTSKRASGDLKKKDKMEPYAYWPMDRKLLNRRSDRKASARKGMSSVMKMTKRLQGKSASAVLSAKRSGKMKHKKNK</sequence>
<dbReference type="PANTHER" id="PTHR48445:SF1">
    <property type="entry name" value="OS02G0782100 PROTEIN"/>
    <property type="match status" value="1"/>
</dbReference>
<evidence type="ECO:0000256" key="1">
    <source>
        <dbReference type="ARBA" id="ARBA00007690"/>
    </source>
</evidence>
<proteinExistence type="inferred from homology"/>
<name>A0A811PC28_9POAL</name>
<feature type="compositionally biased region" description="Basic residues" evidence="2">
    <location>
        <begin position="1264"/>
        <end position="1274"/>
    </location>
</feature>
<feature type="compositionally biased region" description="Acidic residues" evidence="2">
    <location>
        <begin position="1136"/>
        <end position="1145"/>
    </location>
</feature>
<dbReference type="Pfam" id="PF25772">
    <property type="entry name" value="HEAT_RRP12_N"/>
    <property type="match status" value="1"/>
</dbReference>
<dbReference type="SUPFAM" id="SSF48371">
    <property type="entry name" value="ARM repeat"/>
    <property type="match status" value="1"/>
</dbReference>
<feature type="compositionally biased region" description="Basic and acidic residues" evidence="2">
    <location>
        <begin position="1146"/>
        <end position="1157"/>
    </location>
</feature>
<dbReference type="InterPro" id="IPR016024">
    <property type="entry name" value="ARM-type_fold"/>
</dbReference>
<feature type="domain" description="RRP12 N-terminal HEAT" evidence="4">
    <location>
        <begin position="25"/>
        <end position="295"/>
    </location>
</feature>
<accession>A0A811PC28</accession>
<gene>
    <name evidence="5" type="ORF">NCGR_LOCUS27654</name>
</gene>
<keyword evidence="6" id="KW-1185">Reference proteome</keyword>
<reference evidence="5" key="1">
    <citation type="submission" date="2020-10" db="EMBL/GenBank/DDBJ databases">
        <authorList>
            <person name="Han B."/>
            <person name="Lu T."/>
            <person name="Zhao Q."/>
            <person name="Huang X."/>
            <person name="Zhao Y."/>
        </authorList>
    </citation>
    <scope>NUCLEOTIDE SEQUENCE</scope>
</reference>
<organism evidence="5 6">
    <name type="scientific">Miscanthus lutarioriparius</name>
    <dbReference type="NCBI Taxonomy" id="422564"/>
    <lineage>
        <taxon>Eukaryota</taxon>
        <taxon>Viridiplantae</taxon>
        <taxon>Streptophyta</taxon>
        <taxon>Embryophyta</taxon>
        <taxon>Tracheophyta</taxon>
        <taxon>Spermatophyta</taxon>
        <taxon>Magnoliopsida</taxon>
        <taxon>Liliopsida</taxon>
        <taxon>Poales</taxon>
        <taxon>Poaceae</taxon>
        <taxon>PACMAD clade</taxon>
        <taxon>Panicoideae</taxon>
        <taxon>Andropogonodae</taxon>
        <taxon>Andropogoneae</taxon>
        <taxon>Saccharinae</taxon>
        <taxon>Miscanthus</taxon>
    </lineage>
</organism>
<dbReference type="OrthoDB" id="2192888at2759"/>
<feature type="compositionally biased region" description="Basic and acidic residues" evidence="2">
    <location>
        <begin position="1222"/>
        <end position="1235"/>
    </location>
</feature>
<evidence type="ECO:0000259" key="4">
    <source>
        <dbReference type="Pfam" id="PF25772"/>
    </source>
</evidence>
<feature type="region of interest" description="Disordered" evidence="2">
    <location>
        <begin position="1"/>
        <end position="21"/>
    </location>
</feature>
<feature type="region of interest" description="Disordered" evidence="2">
    <location>
        <begin position="1025"/>
        <end position="1094"/>
    </location>
</feature>
<dbReference type="InterPro" id="IPR057860">
    <property type="entry name" value="HEAT_RRP12_N"/>
</dbReference>
<evidence type="ECO:0000256" key="2">
    <source>
        <dbReference type="SAM" id="MobiDB-lite"/>
    </source>
</evidence>